<dbReference type="AlphaFoldDB" id="A0A9P7RMC7"/>
<organism evidence="2 3">
    <name type="scientific">Marasmius oreades</name>
    <name type="common">fairy-ring Marasmius</name>
    <dbReference type="NCBI Taxonomy" id="181124"/>
    <lineage>
        <taxon>Eukaryota</taxon>
        <taxon>Fungi</taxon>
        <taxon>Dikarya</taxon>
        <taxon>Basidiomycota</taxon>
        <taxon>Agaricomycotina</taxon>
        <taxon>Agaricomycetes</taxon>
        <taxon>Agaricomycetidae</taxon>
        <taxon>Agaricales</taxon>
        <taxon>Marasmiineae</taxon>
        <taxon>Marasmiaceae</taxon>
        <taxon>Marasmius</taxon>
    </lineage>
</organism>
<name>A0A9P7RMC7_9AGAR</name>
<proteinExistence type="predicted"/>
<comment type="caution">
    <text evidence="2">The sequence shown here is derived from an EMBL/GenBank/DDBJ whole genome shotgun (WGS) entry which is preliminary data.</text>
</comment>
<feature type="domain" description="F-box" evidence="1">
    <location>
        <begin position="5"/>
        <end position="50"/>
    </location>
</feature>
<dbReference type="GeneID" id="66072705"/>
<dbReference type="KEGG" id="more:E1B28_003629"/>
<dbReference type="Proteomes" id="UP001049176">
    <property type="component" value="Chromosome 11"/>
</dbReference>
<sequence length="459" mass="52309">MPFPLPPELLSLILEFVETEDLGERRTIISCAQVSRTWCTSSQPYIFRHIEIAVSKPNTQRWLERLIEWETTGFISLILHVTLLGDNYSIRVNVGIAEWEVDVAEELGRRLTHVESLNLYRFEEKSNDYSIHNLEPHFAFLKHLGAAKGGLQKLRLSHVHFESPDKLFHYLANVPGQPTELSLMAAGRFHYFDVTDRYEDSGYPSATLLQPASRWPLTSLILYATDLRKDVISWLLSPAIDLTRLQSLVVAAANRQERVPNATEQPAASLFEQLVTAIGRSVRKLTLGIEGRLNPSTDRFTADTMTRFTSLEQLLILSDNRINPTNGLSRALYLVPGLDGNKSLTEIVLAVDVTVDTNMGHEIDDISSLNGWGDLDRELDGATLPCLRRLFVIVRLCFMITVRLDGDSLAKLEDAVRTRMPRLLVRGLLEIKVEKYHRGKSLKEYYHRPWSYHIHDREL</sequence>
<dbReference type="EMBL" id="CM032191">
    <property type="protein sequence ID" value="KAG7086115.1"/>
    <property type="molecule type" value="Genomic_DNA"/>
</dbReference>
<evidence type="ECO:0000259" key="1">
    <source>
        <dbReference type="Pfam" id="PF12937"/>
    </source>
</evidence>
<accession>A0A9P7RMC7</accession>
<dbReference type="OrthoDB" id="2939808at2759"/>
<gene>
    <name evidence="2" type="ORF">E1B28_003629</name>
</gene>
<evidence type="ECO:0000313" key="3">
    <source>
        <dbReference type="Proteomes" id="UP001049176"/>
    </source>
</evidence>
<reference evidence="2" key="1">
    <citation type="journal article" date="2021" name="Genome Biol. Evol.">
        <title>The assembled and annotated genome of the fairy-ring fungus Marasmius oreades.</title>
        <authorList>
            <person name="Hiltunen M."/>
            <person name="Ament-Velasquez S.L."/>
            <person name="Johannesson H."/>
        </authorList>
    </citation>
    <scope>NUCLEOTIDE SEQUENCE</scope>
    <source>
        <strain evidence="2">03SP1</strain>
    </source>
</reference>
<protein>
    <recommendedName>
        <fullName evidence="1">F-box domain-containing protein</fullName>
    </recommendedName>
</protein>
<dbReference type="RefSeq" id="XP_043002586.1">
    <property type="nucleotide sequence ID" value="XM_043160629.1"/>
</dbReference>
<evidence type="ECO:0000313" key="2">
    <source>
        <dbReference type="EMBL" id="KAG7086115.1"/>
    </source>
</evidence>
<keyword evidence="3" id="KW-1185">Reference proteome</keyword>
<dbReference type="InterPro" id="IPR001810">
    <property type="entry name" value="F-box_dom"/>
</dbReference>
<dbReference type="Pfam" id="PF12937">
    <property type="entry name" value="F-box-like"/>
    <property type="match status" value="1"/>
</dbReference>